<dbReference type="InterPro" id="IPR001374">
    <property type="entry name" value="R3H_dom"/>
</dbReference>
<dbReference type="Pfam" id="PF13083">
    <property type="entry name" value="KH_KhpA-B"/>
    <property type="match status" value="1"/>
</dbReference>
<dbReference type="InterPro" id="IPR036867">
    <property type="entry name" value="R3H_dom_sf"/>
</dbReference>
<dbReference type="InterPro" id="IPR034079">
    <property type="entry name" value="R3H_KhpB"/>
</dbReference>
<dbReference type="Pfam" id="PF01424">
    <property type="entry name" value="R3H"/>
    <property type="match status" value="1"/>
</dbReference>
<dbReference type="Proteomes" id="UP000003688">
    <property type="component" value="Unassembled WGS sequence"/>
</dbReference>
<proteinExistence type="predicted"/>
<dbReference type="InterPro" id="IPR036612">
    <property type="entry name" value="KH_dom_type_1_sf"/>
</dbReference>
<dbReference type="SUPFAM" id="SSF54791">
    <property type="entry name" value="Eukaryotic type KH-domain (KH-domain type I)"/>
    <property type="match status" value="1"/>
</dbReference>
<dbReference type="AlphaFoldDB" id="B9XJP1"/>
<dbReference type="CDD" id="cd02644">
    <property type="entry name" value="R3H_jag"/>
    <property type="match status" value="1"/>
</dbReference>
<dbReference type="PANTHER" id="PTHR35800">
    <property type="entry name" value="PROTEIN JAG"/>
    <property type="match status" value="1"/>
</dbReference>
<dbReference type="EMBL" id="ABOX02000022">
    <property type="protein sequence ID" value="EEF59917.1"/>
    <property type="molecule type" value="Genomic_DNA"/>
</dbReference>
<dbReference type="InterPro" id="IPR038008">
    <property type="entry name" value="Jag_KH"/>
</dbReference>
<dbReference type="OrthoDB" id="9794483at2"/>
<dbReference type="SMART" id="SM00393">
    <property type="entry name" value="R3H"/>
    <property type="match status" value="1"/>
</dbReference>
<dbReference type="InterPro" id="IPR039247">
    <property type="entry name" value="KhpB"/>
</dbReference>
<accession>B9XJP1</accession>
<evidence type="ECO:0000313" key="2">
    <source>
        <dbReference type="EMBL" id="EEF59917.1"/>
    </source>
</evidence>
<evidence type="ECO:0000259" key="1">
    <source>
        <dbReference type="PROSITE" id="PS51061"/>
    </source>
</evidence>
<dbReference type="RefSeq" id="WP_007416034.1">
    <property type="nucleotide sequence ID" value="NZ_ABOX02000022.1"/>
</dbReference>
<dbReference type="Gene3D" id="3.30.1370.50">
    <property type="entry name" value="R3H-like domain"/>
    <property type="match status" value="1"/>
</dbReference>
<dbReference type="InterPro" id="IPR015946">
    <property type="entry name" value="KH_dom-like_a/b"/>
</dbReference>
<name>B9XJP1_PEDPL</name>
<protein>
    <submittedName>
        <fullName evidence="2">Single-stranded nucleic acid binding R3H domain protein</fullName>
    </submittedName>
</protein>
<dbReference type="Gene3D" id="3.30.300.20">
    <property type="match status" value="1"/>
</dbReference>
<dbReference type="GO" id="GO:0003723">
    <property type="term" value="F:RNA binding"/>
    <property type="evidence" value="ECO:0007669"/>
    <property type="project" value="InterPro"/>
</dbReference>
<comment type="caution">
    <text evidence="2">The sequence shown here is derived from an EMBL/GenBank/DDBJ whole genome shotgun (WGS) entry which is preliminary data.</text>
</comment>
<sequence length="149" mass="16770">MPAQPKATLEKILELLGFSATVEEHPLEDGFLLDVKTDDSGRLIGRQGQTLSDLQYITNRMLFQLDPTCPKVMVDVSGYRAQAREALVKKAKDAAEKVRRWGDVVELEPLSAFDRRIVHNAVKDDPDIETHSVEVEGSDKKVILFRPKQ</sequence>
<organism evidence="2 3">
    <name type="scientific">Pedosphaera parvula (strain Ellin514)</name>
    <dbReference type="NCBI Taxonomy" id="320771"/>
    <lineage>
        <taxon>Bacteria</taxon>
        <taxon>Pseudomonadati</taxon>
        <taxon>Verrucomicrobiota</taxon>
        <taxon>Pedosphaerae</taxon>
        <taxon>Pedosphaerales</taxon>
        <taxon>Pedosphaeraceae</taxon>
        <taxon>Pedosphaera</taxon>
    </lineage>
</organism>
<evidence type="ECO:0000313" key="3">
    <source>
        <dbReference type="Proteomes" id="UP000003688"/>
    </source>
</evidence>
<gene>
    <name evidence="2" type="ORF">Cflav_PD2721</name>
</gene>
<dbReference type="PROSITE" id="PS51061">
    <property type="entry name" value="R3H"/>
    <property type="match status" value="1"/>
</dbReference>
<feature type="domain" description="R3H" evidence="1">
    <location>
        <begin position="81"/>
        <end position="148"/>
    </location>
</feature>
<keyword evidence="3" id="KW-1185">Reference proteome</keyword>
<dbReference type="STRING" id="320771.Cflav_PD2721"/>
<dbReference type="CDD" id="cd02414">
    <property type="entry name" value="KH-II_Jag"/>
    <property type="match status" value="1"/>
</dbReference>
<dbReference type="PANTHER" id="PTHR35800:SF1">
    <property type="entry name" value="RNA-BINDING PROTEIN KHPB"/>
    <property type="match status" value="1"/>
</dbReference>
<reference evidence="2 3" key="1">
    <citation type="journal article" date="2011" name="J. Bacteriol.">
        <title>Genome sequence of 'Pedosphaera parvula' Ellin514, an aerobic Verrucomicrobial isolate from pasture soil.</title>
        <authorList>
            <person name="Kant R."/>
            <person name="van Passel M.W."/>
            <person name="Sangwan P."/>
            <person name="Palva A."/>
            <person name="Lucas S."/>
            <person name="Copeland A."/>
            <person name="Lapidus A."/>
            <person name="Glavina Del Rio T."/>
            <person name="Dalin E."/>
            <person name="Tice H."/>
            <person name="Bruce D."/>
            <person name="Goodwin L."/>
            <person name="Pitluck S."/>
            <person name="Chertkov O."/>
            <person name="Larimer F.W."/>
            <person name="Land M.L."/>
            <person name="Hauser L."/>
            <person name="Brettin T.S."/>
            <person name="Detter J.C."/>
            <person name="Han S."/>
            <person name="de Vos W.M."/>
            <person name="Janssen P.H."/>
            <person name="Smidt H."/>
        </authorList>
    </citation>
    <scope>NUCLEOTIDE SEQUENCE [LARGE SCALE GENOMIC DNA]</scope>
    <source>
        <strain evidence="2 3">Ellin514</strain>
    </source>
</reference>